<evidence type="ECO:0000259" key="14">
    <source>
        <dbReference type="PROSITE" id="PS50262"/>
    </source>
</evidence>
<evidence type="ECO:0000313" key="15">
    <source>
        <dbReference type="EMBL" id="AWV49366.1"/>
    </source>
</evidence>
<dbReference type="EMBL" id="MF119107">
    <property type="protein sequence ID" value="AWV49366.1"/>
    <property type="molecule type" value="Genomic_DNA"/>
</dbReference>
<comment type="subcellular location">
    <subcellularLocation>
        <location evidence="2 13">Cell membrane</location>
        <topology evidence="2 13">Multi-pass membrane protein</topology>
    </subcellularLocation>
</comment>
<proteinExistence type="inferred from homology"/>
<evidence type="ECO:0000256" key="6">
    <source>
        <dbReference type="ARBA" id="ARBA00022692"/>
    </source>
</evidence>
<protein>
    <recommendedName>
        <fullName evidence="13">Vomeronasal type-1 receptor</fullName>
    </recommendedName>
</protein>
<evidence type="ECO:0000256" key="3">
    <source>
        <dbReference type="ARBA" id="ARBA00010663"/>
    </source>
</evidence>
<keyword evidence="12 13" id="KW-0807">Transducer</keyword>
<keyword evidence="5 13" id="KW-0589">Pheromone response</keyword>
<dbReference type="PANTHER" id="PTHR24062">
    <property type="entry name" value="VOMERONASAL TYPE-1 RECEPTOR"/>
    <property type="match status" value="1"/>
</dbReference>
<dbReference type="PROSITE" id="PS50262">
    <property type="entry name" value="G_PROTEIN_RECEP_F1_2"/>
    <property type="match status" value="1"/>
</dbReference>
<keyword evidence="7 13" id="KW-1133">Transmembrane helix</keyword>
<dbReference type="GO" id="GO:0019236">
    <property type="term" value="P:response to pheromone"/>
    <property type="evidence" value="ECO:0007669"/>
    <property type="project" value="UniProtKB-KW"/>
</dbReference>
<feature type="transmembrane region" description="Helical" evidence="13">
    <location>
        <begin position="7"/>
        <end position="26"/>
    </location>
</feature>
<feature type="transmembrane region" description="Helical" evidence="13">
    <location>
        <begin position="236"/>
        <end position="260"/>
    </location>
</feature>
<keyword evidence="9 13" id="KW-0472">Membrane</keyword>
<evidence type="ECO:0000256" key="5">
    <source>
        <dbReference type="ARBA" id="ARBA00022507"/>
    </source>
</evidence>
<keyword evidence="10 13" id="KW-0675">Receptor</keyword>
<dbReference type="SUPFAM" id="SSF81321">
    <property type="entry name" value="Family A G protein-coupled receptor-like"/>
    <property type="match status" value="1"/>
</dbReference>
<dbReference type="InterPro" id="IPR017452">
    <property type="entry name" value="GPCR_Rhodpsn_7TM"/>
</dbReference>
<dbReference type="FunFam" id="1.20.1070.10:FF:000033">
    <property type="entry name" value="Vomeronasal type-1 receptor"/>
    <property type="match status" value="1"/>
</dbReference>
<dbReference type="AlphaFoldDB" id="A0A4Y1N3W0"/>
<gene>
    <name evidence="15" type="primary">V1R4</name>
</gene>
<feature type="domain" description="G-protein coupled receptors family 1 profile" evidence="14">
    <location>
        <begin position="24"/>
        <end position="286"/>
    </location>
</feature>
<keyword evidence="8 13" id="KW-0297">G-protein coupled receptor</keyword>
<dbReference type="GO" id="GO:0007606">
    <property type="term" value="P:sensory perception of chemical stimulus"/>
    <property type="evidence" value="ECO:0007669"/>
    <property type="project" value="UniProtKB-ARBA"/>
</dbReference>
<evidence type="ECO:0000256" key="4">
    <source>
        <dbReference type="ARBA" id="ARBA00022475"/>
    </source>
</evidence>
<dbReference type="Pfam" id="PF03402">
    <property type="entry name" value="V1R"/>
    <property type="match status" value="1"/>
</dbReference>
<evidence type="ECO:0000256" key="12">
    <source>
        <dbReference type="ARBA" id="ARBA00023224"/>
    </source>
</evidence>
<accession>A0A4Y1N3W0</accession>
<evidence type="ECO:0000256" key="10">
    <source>
        <dbReference type="ARBA" id="ARBA00023170"/>
    </source>
</evidence>
<comment type="function">
    <text evidence="1">Putative pheromone receptor.</text>
</comment>
<keyword evidence="6 13" id="KW-0812">Transmembrane</keyword>
<evidence type="ECO:0000256" key="8">
    <source>
        <dbReference type="ARBA" id="ARBA00023040"/>
    </source>
</evidence>
<feature type="transmembrane region" description="Helical" evidence="13">
    <location>
        <begin position="46"/>
        <end position="70"/>
    </location>
</feature>
<comment type="caution">
    <text evidence="13">Lacks conserved residue(s) required for the propagation of feature annotation.</text>
</comment>
<evidence type="ECO:0000256" key="9">
    <source>
        <dbReference type="ARBA" id="ARBA00023136"/>
    </source>
</evidence>
<keyword evidence="11" id="KW-0325">Glycoprotein</keyword>
<evidence type="ECO:0000256" key="2">
    <source>
        <dbReference type="ARBA" id="ARBA00004651"/>
    </source>
</evidence>
<dbReference type="InterPro" id="IPR004072">
    <property type="entry name" value="Vmron_rcpt_1"/>
</dbReference>
<organism evidence="15">
    <name type="scientific">Nannospalax galili</name>
    <name type="common">Northern Israeli blind subterranean mole rat</name>
    <name type="synonym">Spalax galili</name>
    <dbReference type="NCBI Taxonomy" id="1026970"/>
    <lineage>
        <taxon>Eukaryota</taxon>
        <taxon>Metazoa</taxon>
        <taxon>Chordata</taxon>
        <taxon>Craniata</taxon>
        <taxon>Vertebrata</taxon>
        <taxon>Euteleostomi</taxon>
        <taxon>Mammalia</taxon>
        <taxon>Eutheria</taxon>
        <taxon>Euarchontoglires</taxon>
        <taxon>Glires</taxon>
        <taxon>Rodentia</taxon>
        <taxon>Myomorpha</taxon>
        <taxon>Muroidea</taxon>
        <taxon>Spalacidae</taxon>
        <taxon>Spalacinae</taxon>
        <taxon>Nannospalax</taxon>
    </lineage>
</organism>
<sequence length="306" mass="34710">MDLRKLVTGILLILQTIVGIVGNFSLLSHYLVVYYNKFTLKPKDLILVHLIIANSMIIVSKGIPCIMGVLELKQFFSDFGCKLLLYTQRVGRSMSIGTACHPSVFQAITISPGNSSWKNFQIKAKTYIDHSMCLCWVLHMTVHFIFPVYARFKGNSNNMTEKWDFEFCSFVGRDKIVDTLYAALSVFPEVVFSMIMAWSSGSMVVILYRHKQRVQSICSSHASHRTCPESRATQSILVLVFIFLTFYTLSSILQGCIAVSSNPSWWLLNITAVMSMCFPTLSPFVLNPNSTVIPFCFAWMRNKKFP</sequence>
<evidence type="ECO:0000256" key="13">
    <source>
        <dbReference type="RuleBase" id="RU364061"/>
    </source>
</evidence>
<evidence type="ECO:0000256" key="11">
    <source>
        <dbReference type="ARBA" id="ARBA00023180"/>
    </source>
</evidence>
<keyword evidence="4 13" id="KW-1003">Cell membrane</keyword>
<dbReference type="GO" id="GO:0016503">
    <property type="term" value="F:pheromone receptor activity"/>
    <property type="evidence" value="ECO:0007669"/>
    <property type="project" value="InterPro"/>
</dbReference>
<comment type="similarity">
    <text evidence="3 13">Belongs to the G-protein coupled receptor 1 family.</text>
</comment>
<dbReference type="Gene3D" id="1.20.1070.10">
    <property type="entry name" value="Rhodopsin 7-helix transmembrane proteins"/>
    <property type="match status" value="1"/>
</dbReference>
<name>A0A4Y1N3W0_NANGA</name>
<evidence type="ECO:0000256" key="1">
    <source>
        <dbReference type="ARBA" id="ARBA00003878"/>
    </source>
</evidence>
<feature type="transmembrane region" description="Helical" evidence="13">
    <location>
        <begin position="190"/>
        <end position="208"/>
    </location>
</feature>
<evidence type="ECO:0000256" key="7">
    <source>
        <dbReference type="ARBA" id="ARBA00022989"/>
    </source>
</evidence>
<dbReference type="GO" id="GO:0005886">
    <property type="term" value="C:plasma membrane"/>
    <property type="evidence" value="ECO:0007669"/>
    <property type="project" value="UniProtKB-SubCell"/>
</dbReference>
<reference evidence="15" key="1">
    <citation type="submission" date="2017-05" db="EMBL/GenBank/DDBJ databases">
        <authorList>
            <person name="Jiao H."/>
            <person name="Zhao H."/>
        </authorList>
    </citation>
    <scope>NUCLEOTIDE SEQUENCE</scope>
    <source>
        <strain evidence="15">B7-1</strain>
        <tissue evidence="15">Muscle</tissue>
    </source>
</reference>